<dbReference type="RefSeq" id="WP_090635074.1">
    <property type="nucleotide sequence ID" value="NZ_CVRB01000003.1"/>
</dbReference>
<organism evidence="9 10">
    <name type="scientific">Neobacillus massiliamazoniensis</name>
    <dbReference type="NCBI Taxonomy" id="1499688"/>
    <lineage>
        <taxon>Bacteria</taxon>
        <taxon>Bacillati</taxon>
        <taxon>Bacillota</taxon>
        <taxon>Bacilli</taxon>
        <taxon>Bacillales</taxon>
        <taxon>Bacillaceae</taxon>
        <taxon>Neobacillus</taxon>
    </lineage>
</organism>
<evidence type="ECO:0000256" key="3">
    <source>
        <dbReference type="ARBA" id="ARBA00005267"/>
    </source>
</evidence>
<proteinExistence type="inferred from homology"/>
<dbReference type="Proteomes" id="UP000199087">
    <property type="component" value="Unassembled WGS sequence"/>
</dbReference>
<dbReference type="InterPro" id="IPR008254">
    <property type="entry name" value="Flavodoxin/NO_synth"/>
</dbReference>
<accession>A0A0U1NXL2</accession>
<evidence type="ECO:0000256" key="6">
    <source>
        <dbReference type="ARBA" id="ARBA00022643"/>
    </source>
</evidence>
<evidence type="ECO:0000256" key="4">
    <source>
        <dbReference type="ARBA" id="ARBA00022448"/>
    </source>
</evidence>
<evidence type="ECO:0000256" key="5">
    <source>
        <dbReference type="ARBA" id="ARBA00022630"/>
    </source>
</evidence>
<evidence type="ECO:0000313" key="10">
    <source>
        <dbReference type="Proteomes" id="UP000199087"/>
    </source>
</evidence>
<evidence type="ECO:0000259" key="8">
    <source>
        <dbReference type="PROSITE" id="PS50902"/>
    </source>
</evidence>
<dbReference type="SUPFAM" id="SSF52218">
    <property type="entry name" value="Flavoproteins"/>
    <property type="match status" value="1"/>
</dbReference>
<dbReference type="GO" id="GO:0010181">
    <property type="term" value="F:FMN binding"/>
    <property type="evidence" value="ECO:0007669"/>
    <property type="project" value="InterPro"/>
</dbReference>
<evidence type="ECO:0000313" key="9">
    <source>
        <dbReference type="EMBL" id="CRK82747.1"/>
    </source>
</evidence>
<dbReference type="PANTHER" id="PTHR42809">
    <property type="entry name" value="FLAVODOXIN 2"/>
    <property type="match status" value="1"/>
</dbReference>
<feature type="domain" description="Flavodoxin-like" evidence="8">
    <location>
        <begin position="3"/>
        <end position="140"/>
    </location>
</feature>
<dbReference type="Pfam" id="PF00258">
    <property type="entry name" value="Flavodoxin_1"/>
    <property type="match status" value="1"/>
</dbReference>
<dbReference type="PROSITE" id="PS50902">
    <property type="entry name" value="FLAVODOXIN_LIKE"/>
    <property type="match status" value="1"/>
</dbReference>
<evidence type="ECO:0000256" key="1">
    <source>
        <dbReference type="ARBA" id="ARBA00001917"/>
    </source>
</evidence>
<dbReference type="AlphaFoldDB" id="A0A0U1NXL2"/>
<keyword evidence="6" id="KW-0288">FMN</keyword>
<dbReference type="Gene3D" id="3.40.50.360">
    <property type="match status" value="1"/>
</dbReference>
<keyword evidence="10" id="KW-1185">Reference proteome</keyword>
<dbReference type="GO" id="GO:0016651">
    <property type="term" value="F:oxidoreductase activity, acting on NAD(P)H"/>
    <property type="evidence" value="ECO:0007669"/>
    <property type="project" value="UniProtKB-ARBA"/>
</dbReference>
<name>A0A0U1NXL2_9BACI</name>
<keyword evidence="7" id="KW-0249">Electron transport</keyword>
<evidence type="ECO:0000256" key="7">
    <source>
        <dbReference type="ARBA" id="ARBA00022982"/>
    </source>
</evidence>
<keyword evidence="5" id="KW-0285">Flavoprotein</keyword>
<comment type="function">
    <text evidence="2">Low-potential electron donor to a number of redox enzymes.</text>
</comment>
<comment type="similarity">
    <text evidence="3">Belongs to the flavodoxin family.</text>
</comment>
<dbReference type="EMBL" id="CVRB01000003">
    <property type="protein sequence ID" value="CRK82747.1"/>
    <property type="molecule type" value="Genomic_DNA"/>
</dbReference>
<dbReference type="InterPro" id="IPR029039">
    <property type="entry name" value="Flavoprotein-like_sf"/>
</dbReference>
<dbReference type="PANTHER" id="PTHR42809:SF1">
    <property type="entry name" value="FLAVODOXIN 1"/>
    <property type="match status" value="1"/>
</dbReference>
<protein>
    <submittedName>
        <fullName evidence="9">Flavodoxin</fullName>
    </submittedName>
</protein>
<sequence>MKIAVVYTSKTGNTEELIQILFQLFLNKNSDVALYRIEQFPLKELSQFDGIVLGTYTWGDGEIPCEMMDLYREFEIQNVRHIITGVVGTGDSGYPKFCGAVDGFRDMLYVQTKLAVTLKVELSPQRQDIERCKRFVGIFMDKL</sequence>
<keyword evidence="4" id="KW-0813">Transport</keyword>
<dbReference type="OrthoDB" id="9790745at2"/>
<evidence type="ECO:0000256" key="2">
    <source>
        <dbReference type="ARBA" id="ARBA00003297"/>
    </source>
</evidence>
<dbReference type="InterPro" id="IPR050619">
    <property type="entry name" value="Flavodoxin"/>
</dbReference>
<reference evidence="10" key="1">
    <citation type="submission" date="2015-05" db="EMBL/GenBank/DDBJ databases">
        <authorList>
            <person name="Urmite Genomes"/>
        </authorList>
    </citation>
    <scope>NUCLEOTIDE SEQUENCE [LARGE SCALE GENOMIC DNA]</scope>
    <source>
        <strain evidence="10">LF1</strain>
    </source>
</reference>
<comment type="cofactor">
    <cofactor evidence="1">
        <name>FMN</name>
        <dbReference type="ChEBI" id="CHEBI:58210"/>
    </cofactor>
</comment>
<gene>
    <name evidence="9" type="ORF">BN000_02693</name>
</gene>
<dbReference type="STRING" id="1499688.BN000_02693"/>